<accession>A0A449A9C9</accession>
<proteinExistence type="predicted"/>
<name>A0A449A9C9_9BACT</name>
<feature type="chain" id="PRO_5019539394" description="Lipoprotein" evidence="1">
    <location>
        <begin position="21"/>
        <end position="187"/>
    </location>
</feature>
<evidence type="ECO:0000313" key="3">
    <source>
        <dbReference type="Proteomes" id="UP000290942"/>
    </source>
</evidence>
<protein>
    <recommendedName>
        <fullName evidence="4">Lipoprotein</fullName>
    </recommendedName>
</protein>
<evidence type="ECO:0000313" key="2">
    <source>
        <dbReference type="EMBL" id="VEU60858.1"/>
    </source>
</evidence>
<evidence type="ECO:0000256" key="1">
    <source>
        <dbReference type="SAM" id="SignalP"/>
    </source>
</evidence>
<keyword evidence="1" id="KW-0732">Signal</keyword>
<dbReference type="PROSITE" id="PS51257">
    <property type="entry name" value="PROKAR_LIPOPROTEIN"/>
    <property type="match status" value="1"/>
</dbReference>
<dbReference type="AlphaFoldDB" id="A0A449A9C9"/>
<organism evidence="2 3">
    <name type="scientific">Mycoplasmopsis bovigenitalium</name>
    <dbReference type="NCBI Taxonomy" id="2112"/>
    <lineage>
        <taxon>Bacteria</taxon>
        <taxon>Bacillati</taxon>
        <taxon>Mycoplasmatota</taxon>
        <taxon>Mycoplasmoidales</taxon>
        <taxon>Metamycoplasmataceae</taxon>
        <taxon>Mycoplasmopsis</taxon>
    </lineage>
</organism>
<sequence>MKKIIKLLAPIAALSPTLIASSCFLDGSYNIHQGNWDFNSFGNIENYKNIDKNSIKINFKNNYSVDFQNNVIAPKIKNVKTIEDLKRVINEHFIISITALRPHSGWGDGYAQFNHIHIENIPNVFLDHEKVLHFQMHIDSIENFKFENNIMRLKAKFASKNFDKNNKNQPLYYFEHELQIKVGGQNG</sequence>
<dbReference type="RefSeq" id="WP_129687747.1">
    <property type="nucleotide sequence ID" value="NZ_LR214970.1"/>
</dbReference>
<dbReference type="EMBL" id="LR214970">
    <property type="protein sequence ID" value="VEU60858.1"/>
    <property type="molecule type" value="Genomic_DNA"/>
</dbReference>
<feature type="signal peptide" evidence="1">
    <location>
        <begin position="1"/>
        <end position="20"/>
    </location>
</feature>
<gene>
    <name evidence="2" type="ORF">NCTC10122_00461</name>
</gene>
<reference evidence="2 3" key="1">
    <citation type="submission" date="2019-01" db="EMBL/GenBank/DDBJ databases">
        <authorList>
            <consortium name="Pathogen Informatics"/>
        </authorList>
    </citation>
    <scope>NUCLEOTIDE SEQUENCE [LARGE SCALE GENOMIC DNA]</scope>
    <source>
        <strain evidence="2 3">NCTC10122</strain>
    </source>
</reference>
<evidence type="ECO:0008006" key="4">
    <source>
        <dbReference type="Google" id="ProtNLM"/>
    </source>
</evidence>
<dbReference type="Proteomes" id="UP000290942">
    <property type="component" value="Chromosome"/>
</dbReference>